<comment type="similarity">
    <text evidence="1">Belongs to the PPR family. P subfamily.</text>
</comment>
<dbReference type="GO" id="GO:0005739">
    <property type="term" value="C:mitochondrion"/>
    <property type="evidence" value="ECO:0007669"/>
    <property type="project" value="TreeGrafter"/>
</dbReference>
<feature type="repeat" description="PPR" evidence="3">
    <location>
        <begin position="355"/>
        <end position="389"/>
    </location>
</feature>
<dbReference type="OrthoDB" id="739241at2759"/>
<evidence type="ECO:0000256" key="3">
    <source>
        <dbReference type="PROSITE-ProRule" id="PRU00708"/>
    </source>
</evidence>
<evidence type="ECO:0000256" key="4">
    <source>
        <dbReference type="SAM" id="MobiDB-lite"/>
    </source>
</evidence>
<reference evidence="5 6" key="1">
    <citation type="journal article" date="2015" name="Proc. Natl. Acad. Sci. U.S.A.">
        <title>The resurrection genome of Boea hygrometrica: A blueprint for survival of dehydration.</title>
        <authorList>
            <person name="Xiao L."/>
            <person name="Yang G."/>
            <person name="Zhang L."/>
            <person name="Yang X."/>
            <person name="Zhao S."/>
            <person name="Ji Z."/>
            <person name="Zhou Q."/>
            <person name="Hu M."/>
            <person name="Wang Y."/>
            <person name="Chen M."/>
            <person name="Xu Y."/>
            <person name="Jin H."/>
            <person name="Xiao X."/>
            <person name="Hu G."/>
            <person name="Bao F."/>
            <person name="Hu Y."/>
            <person name="Wan P."/>
            <person name="Li L."/>
            <person name="Deng X."/>
            <person name="Kuang T."/>
            <person name="Xiang C."/>
            <person name="Zhu J.K."/>
            <person name="Oliver M.J."/>
            <person name="He Y."/>
        </authorList>
    </citation>
    <scope>NUCLEOTIDE SEQUENCE [LARGE SCALE GENOMIC DNA]</scope>
    <source>
        <strain evidence="6">cv. XS01</strain>
    </source>
</reference>
<dbReference type="InterPro" id="IPR011990">
    <property type="entry name" value="TPR-like_helical_dom_sf"/>
</dbReference>
<evidence type="ECO:0000256" key="2">
    <source>
        <dbReference type="ARBA" id="ARBA00022737"/>
    </source>
</evidence>
<gene>
    <name evidence="5" type="ORF">F511_19690</name>
</gene>
<evidence type="ECO:0000313" key="6">
    <source>
        <dbReference type="Proteomes" id="UP000250235"/>
    </source>
</evidence>
<dbReference type="GO" id="GO:0003729">
    <property type="term" value="F:mRNA binding"/>
    <property type="evidence" value="ECO:0007669"/>
    <property type="project" value="UniProtKB-ARBA"/>
</dbReference>
<dbReference type="Pfam" id="PF13812">
    <property type="entry name" value="PPR_3"/>
    <property type="match status" value="1"/>
</dbReference>
<dbReference type="PANTHER" id="PTHR45717:SF15">
    <property type="entry name" value="AGL218WP"/>
    <property type="match status" value="1"/>
</dbReference>
<feature type="region of interest" description="Disordered" evidence="4">
    <location>
        <begin position="105"/>
        <end position="161"/>
    </location>
</feature>
<evidence type="ECO:0000256" key="1">
    <source>
        <dbReference type="ARBA" id="ARBA00007626"/>
    </source>
</evidence>
<accession>A0A2Z7AMU6</accession>
<keyword evidence="6" id="KW-1185">Reference proteome</keyword>
<dbReference type="NCBIfam" id="TIGR00756">
    <property type="entry name" value="PPR"/>
    <property type="match status" value="1"/>
</dbReference>
<dbReference type="EMBL" id="KV014365">
    <property type="protein sequence ID" value="KZV22470.1"/>
    <property type="molecule type" value="Genomic_DNA"/>
</dbReference>
<feature type="repeat" description="PPR" evidence="3">
    <location>
        <begin position="563"/>
        <end position="597"/>
    </location>
</feature>
<dbReference type="InterPro" id="IPR002885">
    <property type="entry name" value="PPR_rpt"/>
</dbReference>
<dbReference type="Proteomes" id="UP000250235">
    <property type="component" value="Unassembled WGS sequence"/>
</dbReference>
<dbReference type="PANTHER" id="PTHR45717">
    <property type="entry name" value="OS12G0527900 PROTEIN"/>
    <property type="match status" value="1"/>
</dbReference>
<dbReference type="AlphaFoldDB" id="A0A2Z7AMU6"/>
<dbReference type="Pfam" id="PF01535">
    <property type="entry name" value="PPR"/>
    <property type="match status" value="3"/>
</dbReference>
<protein>
    <submittedName>
        <fullName evidence="5">Pentatricopeptide repeat-containing protein mitochondrial-like</fullName>
    </submittedName>
</protein>
<proteinExistence type="inferred from homology"/>
<keyword evidence="2" id="KW-0677">Repeat</keyword>
<dbReference type="PROSITE" id="PS51375">
    <property type="entry name" value="PPR"/>
    <property type="match status" value="2"/>
</dbReference>
<feature type="compositionally biased region" description="Polar residues" evidence="4">
    <location>
        <begin position="133"/>
        <end position="152"/>
    </location>
</feature>
<sequence length="654" mass="73133">MQTGEGIGIPIVDRIRRPIPSTVEAPIFSCIDRSRAPNFKSCAVTRERDPDPSLRQHIGQTSARHLETCYASFTEPQEKLLDGFLSTARFYNTSTSKLYKEIRTVSSQAGPKSSGEDDDDLEDGFSDLETPNDLVQETVSGDENSDGPTSDSELSEEVDADDMQRELEVLGTETDVGERKSTKKRATSVMTSVFLAAPSSPVSEIMDKWVEEGNSVTQADVSICMIELRKRRLFARALQLSDWLESSKHIDFIESNYASRVDLIAKVRGLQKAEAYIEQIPESSRGELVYRTLLANSVFLLNTKKTEEIFNKMKSLGLPITCFSCNQLLLLYKRTDKKKIADVLLLMEKENIKPSHFTYQVLIDVKGKSRDISGMEQIVQAMRAEGVKPSTQLLASVARHYVTAGLKDKAETVLKELEGDGVKENPWVSRWLLPIYASLGREDEVGRIWKVCEANPKFDECMAAIEAWGQLNKIKNAEAALDKILEKTKRPTSKHFSALLRVYANHKLLAKGKELVKRMGQTGCTVGPLTWDALVKLYVGAGEVEKADSILEKVVSQKKGRPLYTTYFAVMDGYAKRGDVHNAEKLFLKIKRDGYVPGTASYHSLLQAYRVAKVPAYGFRERMKADNVFLNRALAAQLDRASTVQKSTLSELLE</sequence>
<dbReference type="Gene3D" id="1.25.40.10">
    <property type="entry name" value="Tetratricopeptide repeat domain"/>
    <property type="match status" value="2"/>
</dbReference>
<name>A0A2Z7AMU6_9LAMI</name>
<organism evidence="5 6">
    <name type="scientific">Dorcoceras hygrometricum</name>
    <dbReference type="NCBI Taxonomy" id="472368"/>
    <lineage>
        <taxon>Eukaryota</taxon>
        <taxon>Viridiplantae</taxon>
        <taxon>Streptophyta</taxon>
        <taxon>Embryophyta</taxon>
        <taxon>Tracheophyta</taxon>
        <taxon>Spermatophyta</taxon>
        <taxon>Magnoliopsida</taxon>
        <taxon>eudicotyledons</taxon>
        <taxon>Gunneridae</taxon>
        <taxon>Pentapetalae</taxon>
        <taxon>asterids</taxon>
        <taxon>lamiids</taxon>
        <taxon>Lamiales</taxon>
        <taxon>Gesneriaceae</taxon>
        <taxon>Didymocarpoideae</taxon>
        <taxon>Trichosporeae</taxon>
        <taxon>Loxocarpinae</taxon>
        <taxon>Dorcoceras</taxon>
    </lineage>
</organism>
<feature type="compositionally biased region" description="Acidic residues" evidence="4">
    <location>
        <begin position="116"/>
        <end position="126"/>
    </location>
</feature>
<evidence type="ECO:0000313" key="5">
    <source>
        <dbReference type="EMBL" id="KZV22470.1"/>
    </source>
</evidence>